<reference evidence="10 11" key="2">
    <citation type="submission" date="2019-09" db="EMBL/GenBank/DDBJ databases">
        <authorList>
            <person name="Mazur A."/>
        </authorList>
    </citation>
    <scope>NUCLEOTIDE SEQUENCE [LARGE SCALE GENOMIC DNA]</scope>
    <source>
        <strain evidence="10 11">3729k</strain>
    </source>
</reference>
<feature type="signal peptide" evidence="9">
    <location>
        <begin position="1"/>
        <end position="19"/>
    </location>
</feature>
<dbReference type="CDD" id="cd00454">
    <property type="entry name" value="TrHb1_N"/>
    <property type="match status" value="1"/>
</dbReference>
<dbReference type="InterPro" id="IPR009050">
    <property type="entry name" value="Globin-like_sf"/>
</dbReference>
<keyword evidence="6" id="KW-0561">Oxygen transport</keyword>
<dbReference type="InterPro" id="IPR012292">
    <property type="entry name" value="Globin/Proto"/>
</dbReference>
<dbReference type="SUPFAM" id="SSF46458">
    <property type="entry name" value="Globin-like"/>
    <property type="match status" value="1"/>
</dbReference>
<keyword evidence="4 6" id="KW-0479">Metal-binding</keyword>
<dbReference type="AlphaFoldDB" id="A0A5B2ZG20"/>
<accession>A0A5B2ZG20</accession>
<protein>
    <recommendedName>
        <fullName evidence="6">Group 1 truncated hemoglobin</fullName>
    </recommendedName>
</protein>
<sequence>MIRSLLLMVLLLSGCASLAGDTPYRQFGGRQGLEVLVEDLLVRVLEDPGIGHYFLDVDLDNLHARLVEQFCAELGGPCVYRGRTMRESHATLGISEADFNALVEHLVAVMEARGVPRTARNRLLARLAPMRREIVRP</sequence>
<comment type="caution">
    <text evidence="10">The sequence shown here is derived from an EMBL/GenBank/DDBJ whole genome shotgun (WGS) entry which is preliminary data.</text>
</comment>
<evidence type="ECO:0000256" key="7">
    <source>
        <dbReference type="PIRSR" id="PIRSR002030-1"/>
    </source>
</evidence>
<proteinExistence type="inferred from homology"/>
<feature type="chain" id="PRO_5022866916" description="Group 1 truncated hemoglobin" evidence="9">
    <location>
        <begin position="20"/>
        <end position="137"/>
    </location>
</feature>
<keyword evidence="3 6" id="KW-0349">Heme</keyword>
<evidence type="ECO:0000313" key="10">
    <source>
        <dbReference type="EMBL" id="KAA2286200.1"/>
    </source>
</evidence>
<gene>
    <name evidence="10" type="ORF">F0415_01485</name>
</gene>
<dbReference type="GO" id="GO:0046872">
    <property type="term" value="F:metal ion binding"/>
    <property type="evidence" value="ECO:0007669"/>
    <property type="project" value="UniProtKB-UniRule"/>
</dbReference>
<keyword evidence="11" id="KW-1185">Reference proteome</keyword>
<evidence type="ECO:0000256" key="8">
    <source>
        <dbReference type="PIRSR" id="PIRSR601486-1"/>
    </source>
</evidence>
<dbReference type="InterPro" id="IPR001486">
    <property type="entry name" value="Hemoglobin_trunc"/>
</dbReference>
<evidence type="ECO:0000256" key="6">
    <source>
        <dbReference type="PIRNR" id="PIRNR002030"/>
    </source>
</evidence>
<dbReference type="Gene3D" id="1.10.490.10">
    <property type="entry name" value="Globins"/>
    <property type="match status" value="1"/>
</dbReference>
<evidence type="ECO:0000256" key="2">
    <source>
        <dbReference type="ARBA" id="ARBA00022448"/>
    </source>
</evidence>
<reference evidence="10 11" key="1">
    <citation type="submission" date="2019-09" db="EMBL/GenBank/DDBJ databases">
        <title>Arenimonas chukotkensis sp. nov., a bacterium isolated from Chukotka hot spring, Arctic region, Russia.</title>
        <authorList>
            <person name="Zayulina K.S."/>
            <person name="Prokofeva M.I."/>
            <person name="Elcheninov A.G."/>
            <person name="Novikov A."/>
            <person name="Kochetkova T.V."/>
            <person name="Kublanov I.V."/>
        </authorList>
    </citation>
    <scope>NUCLEOTIDE SEQUENCE [LARGE SCALE GENOMIC DNA]</scope>
    <source>
        <strain evidence="10 11">3729k</strain>
    </source>
</reference>
<keyword evidence="2 6" id="KW-0813">Transport</keyword>
<dbReference type="GO" id="GO:0019825">
    <property type="term" value="F:oxygen binding"/>
    <property type="evidence" value="ECO:0007669"/>
    <property type="project" value="InterPro"/>
</dbReference>
<evidence type="ECO:0000256" key="3">
    <source>
        <dbReference type="ARBA" id="ARBA00022617"/>
    </source>
</evidence>
<comment type="similarity">
    <text evidence="1 6">Belongs to the truncated hemoglobin family. Group I subfamily.</text>
</comment>
<evidence type="ECO:0000313" key="11">
    <source>
        <dbReference type="Proteomes" id="UP000322165"/>
    </source>
</evidence>
<dbReference type="GO" id="GO:0005344">
    <property type="term" value="F:oxygen carrier activity"/>
    <property type="evidence" value="ECO:0007669"/>
    <property type="project" value="UniProtKB-UniRule"/>
</dbReference>
<dbReference type="InterPro" id="IPR016339">
    <property type="entry name" value="Hemoglobin_trunc_I"/>
</dbReference>
<dbReference type="GO" id="GO:0020037">
    <property type="term" value="F:heme binding"/>
    <property type="evidence" value="ECO:0007669"/>
    <property type="project" value="InterPro"/>
</dbReference>
<dbReference type="EMBL" id="VUOD01000001">
    <property type="protein sequence ID" value="KAA2286200.1"/>
    <property type="molecule type" value="Genomic_DNA"/>
</dbReference>
<evidence type="ECO:0000256" key="5">
    <source>
        <dbReference type="ARBA" id="ARBA00023004"/>
    </source>
</evidence>
<evidence type="ECO:0000256" key="9">
    <source>
        <dbReference type="SAM" id="SignalP"/>
    </source>
</evidence>
<dbReference type="PROSITE" id="PS51257">
    <property type="entry name" value="PROKAR_LIPOPROTEIN"/>
    <property type="match status" value="1"/>
</dbReference>
<dbReference type="Pfam" id="PF01152">
    <property type="entry name" value="Bac_globin"/>
    <property type="match status" value="1"/>
</dbReference>
<dbReference type="RefSeq" id="WP_149859421.1">
    <property type="nucleotide sequence ID" value="NZ_VUOD01000001.1"/>
</dbReference>
<dbReference type="Proteomes" id="UP000322165">
    <property type="component" value="Unassembled WGS sequence"/>
</dbReference>
<organism evidence="10 11">
    <name type="scientific">Arenimonas fontis</name>
    <dbReference type="NCBI Taxonomy" id="2608255"/>
    <lineage>
        <taxon>Bacteria</taxon>
        <taxon>Pseudomonadati</taxon>
        <taxon>Pseudomonadota</taxon>
        <taxon>Gammaproteobacteria</taxon>
        <taxon>Lysobacterales</taxon>
        <taxon>Lysobacteraceae</taxon>
        <taxon>Arenimonas</taxon>
    </lineage>
</organism>
<feature type="binding site" description="distal binding residue" evidence="8">
    <location>
        <position position="89"/>
    </location>
    <ligand>
        <name>heme</name>
        <dbReference type="ChEBI" id="CHEBI:30413"/>
    </ligand>
    <ligandPart>
        <name>Fe</name>
        <dbReference type="ChEBI" id="CHEBI:18248"/>
    </ligandPart>
</feature>
<dbReference type="PIRSF" id="PIRSF002030">
    <property type="entry name" value="Globin_Protozoa/Cyanobacteria"/>
    <property type="match status" value="1"/>
</dbReference>
<evidence type="ECO:0000256" key="1">
    <source>
        <dbReference type="ARBA" id="ARBA00009660"/>
    </source>
</evidence>
<keyword evidence="5 6" id="KW-0408">Iron</keyword>
<feature type="binding site" description="proximal binding residue" evidence="7">
    <location>
        <position position="89"/>
    </location>
    <ligand>
        <name>heme</name>
        <dbReference type="ChEBI" id="CHEBI:30413"/>
    </ligand>
    <ligandPart>
        <name>Fe</name>
        <dbReference type="ChEBI" id="CHEBI:18248"/>
    </ligandPart>
</feature>
<keyword evidence="9" id="KW-0732">Signal</keyword>
<evidence type="ECO:0000256" key="4">
    <source>
        <dbReference type="ARBA" id="ARBA00022723"/>
    </source>
</evidence>
<comment type="cofactor">
    <cofactor evidence="7">
        <name>heme</name>
        <dbReference type="ChEBI" id="CHEBI:30413"/>
    </cofactor>
    <text evidence="7">Binds 1 heme group per subunit.</text>
</comment>
<name>A0A5B2ZG20_9GAMM</name>